<evidence type="ECO:0000313" key="2">
    <source>
        <dbReference type="Proteomes" id="UP000183031"/>
    </source>
</evidence>
<sequence length="45" mass="5339">MKIFNKFELKVEKYAGPQKDKKIIYFNKLIISVNSMTLLPHRSNL</sequence>
<comment type="caution">
    <text evidence="1">The sequence shown here is derived from an EMBL/GenBank/DDBJ whole genome shotgun (WGS) entry which is preliminary data.</text>
</comment>
<protein>
    <submittedName>
        <fullName evidence="1">Uncharacterized protein</fullName>
    </submittedName>
</protein>
<accession>A0A1G5IN31</accession>
<dbReference type="Proteomes" id="UP000183031">
    <property type="component" value="Unassembled WGS sequence"/>
</dbReference>
<dbReference type="EMBL" id="FMUT01000006">
    <property type="protein sequence ID" value="SCY76818.1"/>
    <property type="molecule type" value="Genomic_DNA"/>
</dbReference>
<organism evidence="1 2">
    <name type="scientific">Serratia nematodiphila</name>
    <dbReference type="NCBI Taxonomy" id="458197"/>
    <lineage>
        <taxon>Bacteria</taxon>
        <taxon>Pseudomonadati</taxon>
        <taxon>Pseudomonadota</taxon>
        <taxon>Gammaproteobacteria</taxon>
        <taxon>Enterobacterales</taxon>
        <taxon>Yersiniaceae</taxon>
        <taxon>Serratia</taxon>
    </lineage>
</organism>
<name>A0A1G5IN31_9GAMM</name>
<evidence type="ECO:0000313" key="1">
    <source>
        <dbReference type="EMBL" id="SCY76818.1"/>
    </source>
</evidence>
<keyword evidence="2" id="KW-1185">Reference proteome</keyword>
<gene>
    <name evidence="1" type="ORF">SAMN02927935_02324</name>
</gene>
<proteinExistence type="predicted"/>
<reference evidence="1 2" key="1">
    <citation type="submission" date="2016-10" db="EMBL/GenBank/DDBJ databases">
        <authorList>
            <person name="Varghese N."/>
            <person name="Submissions S."/>
        </authorList>
    </citation>
    <scope>NUCLEOTIDE SEQUENCE [LARGE SCALE GENOMIC DNA]</scope>
    <source>
        <strain evidence="1 2">CGMCC 1.6853</strain>
    </source>
</reference>